<feature type="transmembrane region" description="Helical" evidence="1">
    <location>
        <begin position="272"/>
        <end position="293"/>
    </location>
</feature>
<name>A0A4P7BWV0_9GAMM</name>
<dbReference type="EMBL" id="CP038033">
    <property type="protein sequence ID" value="QBQ54441.1"/>
    <property type="molecule type" value="Genomic_DNA"/>
</dbReference>
<feature type="transmembrane region" description="Helical" evidence="1">
    <location>
        <begin position="189"/>
        <end position="209"/>
    </location>
</feature>
<feature type="transmembrane region" description="Helical" evidence="1">
    <location>
        <begin position="148"/>
        <end position="168"/>
    </location>
</feature>
<gene>
    <name evidence="2" type="ORF">E3U44_07920</name>
</gene>
<feature type="transmembrane region" description="Helical" evidence="1">
    <location>
        <begin position="111"/>
        <end position="128"/>
    </location>
</feature>
<proteinExistence type="predicted"/>
<keyword evidence="1" id="KW-1133">Transmembrane helix</keyword>
<organism evidence="2 3">
    <name type="scientific">Nitrosococcus wardiae</name>
    <dbReference type="NCBI Taxonomy" id="1814290"/>
    <lineage>
        <taxon>Bacteria</taxon>
        <taxon>Pseudomonadati</taxon>
        <taxon>Pseudomonadota</taxon>
        <taxon>Gammaproteobacteria</taxon>
        <taxon>Chromatiales</taxon>
        <taxon>Chromatiaceae</taxon>
        <taxon>Nitrosococcus</taxon>
    </lineage>
</organism>
<sequence>MNESKIPMPAPKTLWFIAAILFALAIGLTPDMLIDLGPMRRSLTSSNPMTRNTAETTILITRLLCALGGGVLIGVIARWRRIRENRLFQAIRHHELPHGLAARLQQLSNSSLYMSCTAVLTGLLYVAVGENLLSSDLIYLINGEDGIIEYGTALLFLAAAIVAIRTAVLKRSNAIRHAGARRMIMRRSAVWHALLGLFFLLCVGEEVSWGQRLLGFETVDLLEDLNVQDENNLHNLLGYFADHLFIAGVFVYGALFPLLGHYFPFLWKAMDWLGLPVASLGLAVGFMIVLMLHDWTVYQILPQSSLRIAELRELLTSLCFLLLVVETSRRNG</sequence>
<dbReference type="OrthoDB" id="7067875at2"/>
<feature type="transmembrane region" description="Helical" evidence="1">
    <location>
        <begin position="57"/>
        <end position="77"/>
    </location>
</feature>
<keyword evidence="3" id="KW-1185">Reference proteome</keyword>
<accession>A0A4P7BWV0</accession>
<keyword evidence="1" id="KW-0812">Transmembrane</keyword>
<protein>
    <submittedName>
        <fullName evidence="2">Uncharacterized protein</fullName>
    </submittedName>
</protein>
<reference evidence="2 3" key="1">
    <citation type="submission" date="2019-03" db="EMBL/GenBank/DDBJ databases">
        <title>The genome sequence of Nitrosococcus wardiae strain D1FHST reveals the archetypal metabolic capacity of ammonia-oxidizing Gammaproteobacteria.</title>
        <authorList>
            <person name="Wang L."/>
            <person name="Lim C.K."/>
            <person name="Hanson T.E."/>
            <person name="Dang H."/>
            <person name="Klotz M.G."/>
        </authorList>
    </citation>
    <scope>NUCLEOTIDE SEQUENCE [LARGE SCALE GENOMIC DNA]</scope>
    <source>
        <strain evidence="2 3">D1FHS</strain>
    </source>
</reference>
<evidence type="ECO:0000256" key="1">
    <source>
        <dbReference type="SAM" id="Phobius"/>
    </source>
</evidence>
<keyword evidence="1" id="KW-0472">Membrane</keyword>
<dbReference type="RefSeq" id="WP_134357641.1">
    <property type="nucleotide sequence ID" value="NZ_CP038033.1"/>
</dbReference>
<dbReference type="Proteomes" id="UP000294325">
    <property type="component" value="Chromosome"/>
</dbReference>
<evidence type="ECO:0000313" key="3">
    <source>
        <dbReference type="Proteomes" id="UP000294325"/>
    </source>
</evidence>
<dbReference type="KEGG" id="nwr:E3U44_07920"/>
<evidence type="ECO:0000313" key="2">
    <source>
        <dbReference type="EMBL" id="QBQ54441.1"/>
    </source>
</evidence>
<feature type="transmembrane region" description="Helical" evidence="1">
    <location>
        <begin position="236"/>
        <end position="260"/>
    </location>
</feature>
<dbReference type="AlphaFoldDB" id="A0A4P7BWV0"/>